<feature type="transmembrane region" description="Helical" evidence="6">
    <location>
        <begin position="292"/>
        <end position="309"/>
    </location>
</feature>
<comment type="caution">
    <text evidence="8">The sequence shown here is derived from an EMBL/GenBank/DDBJ whole genome shotgun (WGS) entry which is preliminary data.</text>
</comment>
<evidence type="ECO:0000256" key="1">
    <source>
        <dbReference type="ARBA" id="ARBA00004141"/>
    </source>
</evidence>
<feature type="non-terminal residue" evidence="8">
    <location>
        <position position="405"/>
    </location>
</feature>
<keyword evidence="2" id="KW-0813">Transport</keyword>
<accession>A0A0T6B2F4</accession>
<keyword evidence="3 6" id="KW-0812">Transmembrane</keyword>
<organism evidence="8 9">
    <name type="scientific">Oryctes borbonicus</name>
    <dbReference type="NCBI Taxonomy" id="1629725"/>
    <lineage>
        <taxon>Eukaryota</taxon>
        <taxon>Metazoa</taxon>
        <taxon>Ecdysozoa</taxon>
        <taxon>Arthropoda</taxon>
        <taxon>Hexapoda</taxon>
        <taxon>Insecta</taxon>
        <taxon>Pterygota</taxon>
        <taxon>Neoptera</taxon>
        <taxon>Endopterygota</taxon>
        <taxon>Coleoptera</taxon>
        <taxon>Polyphaga</taxon>
        <taxon>Scarabaeiformia</taxon>
        <taxon>Scarabaeidae</taxon>
        <taxon>Dynastinae</taxon>
        <taxon>Oryctes</taxon>
    </lineage>
</organism>
<dbReference type="Gene3D" id="1.20.1250.20">
    <property type="entry name" value="MFS general substrate transporter like domains"/>
    <property type="match status" value="1"/>
</dbReference>
<dbReference type="PROSITE" id="PS50850">
    <property type="entry name" value="MFS"/>
    <property type="match status" value="1"/>
</dbReference>
<protein>
    <submittedName>
        <fullName evidence="8">Membrane transporter</fullName>
    </submittedName>
</protein>
<dbReference type="PANTHER" id="PTHR23504:SF14">
    <property type="entry name" value="MAJOR FACILITATOR SUPERFAMILY DOMAIN-CONTAINING PROTEIN 9"/>
    <property type="match status" value="1"/>
</dbReference>
<dbReference type="GO" id="GO:0016020">
    <property type="term" value="C:membrane"/>
    <property type="evidence" value="ECO:0007669"/>
    <property type="project" value="UniProtKB-SubCell"/>
</dbReference>
<evidence type="ECO:0000256" key="4">
    <source>
        <dbReference type="ARBA" id="ARBA00022989"/>
    </source>
</evidence>
<gene>
    <name evidence="8" type="ORF">AMK59_5513</name>
</gene>
<dbReference type="OrthoDB" id="440553at2759"/>
<dbReference type="GO" id="GO:0022857">
    <property type="term" value="F:transmembrane transporter activity"/>
    <property type="evidence" value="ECO:0007669"/>
    <property type="project" value="InterPro"/>
</dbReference>
<feature type="transmembrane region" description="Helical" evidence="6">
    <location>
        <begin position="259"/>
        <end position="280"/>
    </location>
</feature>
<evidence type="ECO:0000259" key="7">
    <source>
        <dbReference type="PROSITE" id="PS50850"/>
    </source>
</evidence>
<keyword evidence="5 6" id="KW-0472">Membrane</keyword>
<feature type="transmembrane region" description="Helical" evidence="6">
    <location>
        <begin position="72"/>
        <end position="97"/>
    </location>
</feature>
<reference evidence="8 9" key="1">
    <citation type="submission" date="2015-09" db="EMBL/GenBank/DDBJ databases">
        <title>Draft genome of the scarab beetle Oryctes borbonicus.</title>
        <authorList>
            <person name="Meyer J.M."/>
            <person name="Markov G.V."/>
            <person name="Baskaran P."/>
            <person name="Herrmann M."/>
            <person name="Sommer R.J."/>
            <person name="Roedelsperger C."/>
        </authorList>
    </citation>
    <scope>NUCLEOTIDE SEQUENCE [LARGE SCALE GENOMIC DNA]</scope>
    <source>
        <strain evidence="8">OB123</strain>
        <tissue evidence="8">Whole animal</tissue>
    </source>
</reference>
<dbReference type="Proteomes" id="UP000051574">
    <property type="component" value="Unassembled WGS sequence"/>
</dbReference>
<evidence type="ECO:0000313" key="9">
    <source>
        <dbReference type="Proteomes" id="UP000051574"/>
    </source>
</evidence>
<dbReference type="PRINTS" id="PR01035">
    <property type="entry name" value="TCRTETA"/>
</dbReference>
<comment type="subcellular location">
    <subcellularLocation>
        <location evidence="1">Membrane</location>
        <topology evidence="1">Multi-pass membrane protein</topology>
    </subcellularLocation>
</comment>
<dbReference type="InterPro" id="IPR020846">
    <property type="entry name" value="MFS_dom"/>
</dbReference>
<evidence type="ECO:0000256" key="2">
    <source>
        <dbReference type="ARBA" id="ARBA00022448"/>
    </source>
</evidence>
<feature type="transmembrane region" description="Helical" evidence="6">
    <location>
        <begin position="157"/>
        <end position="179"/>
    </location>
</feature>
<evidence type="ECO:0000313" key="8">
    <source>
        <dbReference type="EMBL" id="KRT81506.1"/>
    </source>
</evidence>
<dbReference type="AlphaFoldDB" id="A0A0T6B2F4"/>
<keyword evidence="9" id="KW-1185">Reference proteome</keyword>
<dbReference type="EMBL" id="LJIG01016136">
    <property type="protein sequence ID" value="KRT81506.1"/>
    <property type="molecule type" value="Genomic_DNA"/>
</dbReference>
<feature type="transmembrane region" description="Helical" evidence="6">
    <location>
        <begin position="40"/>
        <end position="60"/>
    </location>
</feature>
<feature type="transmembrane region" description="Helical" evidence="6">
    <location>
        <begin position="7"/>
        <end position="28"/>
    </location>
</feature>
<name>A0A0T6B2F4_9SCAR</name>
<dbReference type="InterPro" id="IPR011701">
    <property type="entry name" value="MFS"/>
</dbReference>
<evidence type="ECO:0000256" key="5">
    <source>
        <dbReference type="ARBA" id="ARBA00023136"/>
    </source>
</evidence>
<evidence type="ECO:0000256" key="3">
    <source>
        <dbReference type="ARBA" id="ARBA00022692"/>
    </source>
</evidence>
<dbReference type="Pfam" id="PF07690">
    <property type="entry name" value="MFS_1"/>
    <property type="match status" value="1"/>
</dbReference>
<dbReference type="InterPro" id="IPR001958">
    <property type="entry name" value="Tet-R_TetA/multi-R_MdtG-like"/>
</dbReference>
<dbReference type="InterPro" id="IPR036259">
    <property type="entry name" value="MFS_trans_sf"/>
</dbReference>
<proteinExistence type="predicted"/>
<dbReference type="PANTHER" id="PTHR23504">
    <property type="entry name" value="MAJOR FACILITATOR SUPERFAMILY DOMAIN-CONTAINING PROTEIN 10"/>
    <property type="match status" value="1"/>
</dbReference>
<sequence length="405" mass="45231">MLLKHRLYVVYTISFLDLFAIGLMFPLLYPHVRDLGGSHLTVGILGSSYSAVQVLTGPLIGSWSDIRGRRFVLLNTLFICAICYLLLGLTSSIYLIFVLRMILGFIKHTQTICKALIADLLPMEKQAAAYGQSSGYGMLGFVIGPVLGGHISEMNNGFFYVCCFTSMLFVGNILLTLFIPHIPTKHDNASNNITVISLLSTMHKEFLRALRELMKINWKIYWDTFLMRFMFGVSVSIVHTSQSVYLKETYNLSQVYIGYTISFLSIVGVICGLSMGKITAMFYKDDHNCLRRIYHSFCAMAACCFGFYFAPNIYIYYTVLIPFSISSTILRIVTMELMISKSKDDEKGSLSGASNSVMSIARFITPLSSGIVGDIFGENAVMLSAFVPPLCGSFLCLYCTRKSRV</sequence>
<dbReference type="SUPFAM" id="SSF103473">
    <property type="entry name" value="MFS general substrate transporter"/>
    <property type="match status" value="1"/>
</dbReference>
<evidence type="ECO:0000256" key="6">
    <source>
        <dbReference type="SAM" id="Phobius"/>
    </source>
</evidence>
<feature type="domain" description="Major facilitator superfamily (MFS) profile" evidence="7">
    <location>
        <begin position="6"/>
        <end position="404"/>
    </location>
</feature>
<keyword evidence="4 6" id="KW-1133">Transmembrane helix</keyword>